<dbReference type="PANTHER" id="PTHR33546:SF1">
    <property type="entry name" value="LARGE, MULTIFUNCTIONAL SECRETED PROTEIN"/>
    <property type="match status" value="1"/>
</dbReference>
<reference evidence="7" key="1">
    <citation type="submission" date="2016-10" db="EMBL/GenBank/DDBJ databases">
        <authorList>
            <person name="Varghese N."/>
            <person name="Submissions S."/>
        </authorList>
    </citation>
    <scope>NUCLEOTIDE SEQUENCE [LARGE SCALE GENOMIC DNA]</scope>
    <source>
        <strain evidence="7">DSM 15282</strain>
    </source>
</reference>
<dbReference type="Proteomes" id="UP000199564">
    <property type="component" value="Unassembled WGS sequence"/>
</dbReference>
<sequence>MHQTQNLYSNLAALLLIGAVTLSSCKKEEPVDLRIKTFTLEQLSPQAEAARAQINPVLKEGLKLSIWGVDSLVYDPISIHINDQGELFYSRTNRQKNSEFDIRGHQDWEIRSIALQNIEDKRAFLRAELSPERSEFNTWLEDLNGDGSHDWRDMTVEKEHIYKLKDTDGDGLADFSQLILEDFNDEVTDVAGAVMMGEDALYVGVGPDMWRLVDKNGDGIMDDKTSISHGYGIHIGFGAHGMSGLEMGPDGRVYWGIGDIGFNGKGPDGQEWKYPNRGVIARANPDGSDFEIFAMGVRNTHEFVFDAHNNLISVDNDGDHPGEKERLVYLTNGSDTGWRINWQFGKYRDPDNNAYKVWMDERYFVPRWESQAAFITPPIANYVSGPTGMVFNPGSGLGPRWKDHFFVVEFVGNAANSGIHAFTLEPKGASFELKSTERILSGVLPTGMDFGPEGSLYFADWVDGWGTKNYGRIWKLEDEEAINWELQKDTEKELKADFKKLKESELQTRLYHQDMRVRRKSQFELAKRGEKGAKVFETVLKDQSNQYARIHAIVGLSQLARMQSMDYADAIVPYLKDNDPEIKAQAAKWLGDIRYKKASKELIANLKDSNARAQFFAAEALGRAAEKNATEPLIQLLEQNNDEDAYLRHAASLALARIGEEVKITALSNHPSAAVRMGAVLALRRLESPGLANFLQDSEELIVTEAARAIHDDFSVTEAMPALAALLNQTPFTNEPLVRRIISANQRIGGEEQLNHVLAYVSKSNVPEPLKLEAIAAVGTWVKPSLVDRVDGRFRGEVKREGSLFREKSKAVLIAGLSSSQTEVRKEAAKAIGKLEIQEASEALLAKLKTDPSESVKIETLTALERMKATELAQAITLAMKDSNQGVRVAGLGLLSQTAIPADQKVSLLMDIIEKRTSPEKQRALLTLGSMENSASFKEWNSILASFSKGDLPSSTWIELEEAIDATSSNELKSQFTKMLEQKAGGESWKLYAGALAEGNVRAGRSIFFQNQTAQCIRCHAYDDMGGNAGPKLNGVANKLSREELLIALVEPSKRIAPGFGFVTLELKNGESITGTYLGESQAGVTIKVGSNPEKTYSEAEIQSKKLAPSSMPNQGELLSKREIRDLVSFLSTLNREEE</sequence>
<dbReference type="SUPFAM" id="SSF48371">
    <property type="entry name" value="ARM repeat"/>
    <property type="match status" value="1"/>
</dbReference>
<dbReference type="SMART" id="SM00567">
    <property type="entry name" value="EZ_HEAT"/>
    <property type="match status" value="6"/>
</dbReference>
<keyword evidence="2 4" id="KW-0479">Metal-binding</keyword>
<dbReference type="STRING" id="226506.SAMN04488519_1061"/>
<evidence type="ECO:0000313" key="7">
    <source>
        <dbReference type="Proteomes" id="UP000199564"/>
    </source>
</evidence>
<dbReference type="InterPro" id="IPR036909">
    <property type="entry name" value="Cyt_c-like_dom_sf"/>
</dbReference>
<dbReference type="Pfam" id="PF23500">
    <property type="entry name" value="DUF7133"/>
    <property type="match status" value="1"/>
</dbReference>
<dbReference type="SUPFAM" id="SSF46626">
    <property type="entry name" value="Cytochrome c"/>
    <property type="match status" value="1"/>
</dbReference>
<dbReference type="EMBL" id="FOVW01000006">
    <property type="protein sequence ID" value="SFO38036.1"/>
    <property type="molecule type" value="Genomic_DNA"/>
</dbReference>
<dbReference type="Pfam" id="PF13646">
    <property type="entry name" value="HEAT_2"/>
    <property type="match status" value="1"/>
</dbReference>
<dbReference type="GO" id="GO:0009055">
    <property type="term" value="F:electron transfer activity"/>
    <property type="evidence" value="ECO:0007669"/>
    <property type="project" value="InterPro"/>
</dbReference>
<evidence type="ECO:0000256" key="1">
    <source>
        <dbReference type="ARBA" id="ARBA00022617"/>
    </source>
</evidence>
<feature type="domain" description="Cytochrome c" evidence="5">
    <location>
        <begin position="999"/>
        <end position="1135"/>
    </location>
</feature>
<evidence type="ECO:0000256" key="4">
    <source>
        <dbReference type="PROSITE-ProRule" id="PRU00433"/>
    </source>
</evidence>
<dbReference type="AlphaFoldDB" id="A0A1I5GQ95"/>
<dbReference type="InterPro" id="IPR011041">
    <property type="entry name" value="Quinoprot_gluc/sorb_DH_b-prop"/>
</dbReference>
<evidence type="ECO:0000259" key="5">
    <source>
        <dbReference type="PROSITE" id="PS51007"/>
    </source>
</evidence>
<dbReference type="PANTHER" id="PTHR33546">
    <property type="entry name" value="LARGE, MULTIFUNCTIONAL SECRETED PROTEIN-RELATED"/>
    <property type="match status" value="1"/>
</dbReference>
<evidence type="ECO:0000313" key="6">
    <source>
        <dbReference type="EMBL" id="SFO38036.1"/>
    </source>
</evidence>
<evidence type="ECO:0000256" key="3">
    <source>
        <dbReference type="ARBA" id="ARBA00023004"/>
    </source>
</evidence>
<dbReference type="GO" id="GO:0020037">
    <property type="term" value="F:heme binding"/>
    <property type="evidence" value="ECO:0007669"/>
    <property type="project" value="InterPro"/>
</dbReference>
<dbReference type="InterPro" id="IPR004155">
    <property type="entry name" value="PBS_lyase_HEAT"/>
</dbReference>
<evidence type="ECO:0000256" key="2">
    <source>
        <dbReference type="ARBA" id="ARBA00022723"/>
    </source>
</evidence>
<dbReference type="SUPFAM" id="SSF50952">
    <property type="entry name" value="Soluble quinoprotein glucose dehydrogenase"/>
    <property type="match status" value="1"/>
</dbReference>
<keyword evidence="7" id="KW-1185">Reference proteome</keyword>
<organism evidence="6 7">
    <name type="scientific">Algoriphagus ornithinivorans</name>
    <dbReference type="NCBI Taxonomy" id="226506"/>
    <lineage>
        <taxon>Bacteria</taxon>
        <taxon>Pseudomonadati</taxon>
        <taxon>Bacteroidota</taxon>
        <taxon>Cytophagia</taxon>
        <taxon>Cytophagales</taxon>
        <taxon>Cyclobacteriaceae</taxon>
        <taxon>Algoriphagus</taxon>
    </lineage>
</organism>
<dbReference type="RefSeq" id="WP_091653771.1">
    <property type="nucleotide sequence ID" value="NZ_FOVW01000006.1"/>
</dbReference>
<dbReference type="InterPro" id="IPR016024">
    <property type="entry name" value="ARM-type_fold"/>
</dbReference>
<dbReference type="InterPro" id="IPR011042">
    <property type="entry name" value="6-blade_b-propeller_TolB-like"/>
</dbReference>
<keyword evidence="3 4" id="KW-0408">Iron</keyword>
<protein>
    <submittedName>
        <fullName evidence="6">Putative heme-binding domain-containing protein</fullName>
    </submittedName>
</protein>
<dbReference type="PROSITE" id="PS51007">
    <property type="entry name" value="CYTC"/>
    <property type="match status" value="1"/>
</dbReference>
<dbReference type="InterPro" id="IPR011989">
    <property type="entry name" value="ARM-like"/>
</dbReference>
<dbReference type="Gene3D" id="1.10.760.10">
    <property type="entry name" value="Cytochrome c-like domain"/>
    <property type="match status" value="1"/>
</dbReference>
<keyword evidence="1 4" id="KW-0349">Heme</keyword>
<name>A0A1I5GQ95_9BACT</name>
<gene>
    <name evidence="6" type="ORF">SAMN04488519_1061</name>
</gene>
<dbReference type="Gene3D" id="2.120.10.30">
    <property type="entry name" value="TolB, C-terminal domain"/>
    <property type="match status" value="1"/>
</dbReference>
<accession>A0A1I5GQ95</accession>
<dbReference type="InterPro" id="IPR013427">
    <property type="entry name" value="Haem-bd_dom_put"/>
</dbReference>
<dbReference type="InterPro" id="IPR009056">
    <property type="entry name" value="Cyt_c-like_dom"/>
</dbReference>
<dbReference type="NCBIfam" id="TIGR02603">
    <property type="entry name" value="CxxCH_TIGR02603"/>
    <property type="match status" value="1"/>
</dbReference>
<proteinExistence type="predicted"/>
<dbReference type="GO" id="GO:0046872">
    <property type="term" value="F:metal ion binding"/>
    <property type="evidence" value="ECO:0007669"/>
    <property type="project" value="UniProtKB-KW"/>
</dbReference>
<dbReference type="InterPro" id="IPR055557">
    <property type="entry name" value="DUF7133"/>
</dbReference>
<dbReference type="Gene3D" id="1.25.10.10">
    <property type="entry name" value="Leucine-rich Repeat Variant"/>
    <property type="match status" value="3"/>
</dbReference>